<gene>
    <name evidence="2" type="ORF">ARGLB_037_01040</name>
</gene>
<accession>H0QK13</accession>
<feature type="domain" description="Metallo-beta-lactamase" evidence="1">
    <location>
        <begin position="6"/>
        <end position="46"/>
    </location>
</feature>
<comment type="caution">
    <text evidence="2">The sequence shown here is derived from an EMBL/GenBank/DDBJ whole genome shotgun (WGS) entry which is preliminary data.</text>
</comment>
<sequence length="55" mass="6185">MPEPYSCTAEVLAQFGIDPAAVADVIVTHGHYDQIGNFNLFPNARIHMSETEYRF</sequence>
<keyword evidence="3" id="KW-1185">Reference proteome</keyword>
<evidence type="ECO:0000313" key="2">
    <source>
        <dbReference type="EMBL" id="GAB13253.1"/>
    </source>
</evidence>
<reference evidence="2 3" key="1">
    <citation type="submission" date="2011-12" db="EMBL/GenBank/DDBJ databases">
        <title>Whole genome shotgun sequence of Arthrobacter globiformis NBRC 12137.</title>
        <authorList>
            <person name="Miyazawa S."/>
            <person name="Hosoyama A."/>
            <person name="Tsuchikane K."/>
            <person name="Katsumata H."/>
            <person name="Yamazaki S."/>
            <person name="Fujita N."/>
        </authorList>
    </citation>
    <scope>NUCLEOTIDE SEQUENCE [LARGE SCALE GENOMIC DNA]</scope>
    <source>
        <strain evidence="2 3">NBRC 12137</strain>
    </source>
</reference>
<name>H0QK13_ARTG1</name>
<dbReference type="Gene3D" id="3.60.15.10">
    <property type="entry name" value="Ribonuclease Z/Hydroxyacylglutathione hydrolase-like"/>
    <property type="match status" value="1"/>
</dbReference>
<dbReference type="InterPro" id="IPR036866">
    <property type="entry name" value="RibonucZ/Hydroxyglut_hydro"/>
</dbReference>
<protein>
    <submittedName>
        <fullName evidence="2">Putative hydrolase</fullName>
    </submittedName>
</protein>
<dbReference type="AlphaFoldDB" id="H0QK13"/>
<dbReference type="Proteomes" id="UP000003828">
    <property type="component" value="Unassembled WGS sequence"/>
</dbReference>
<dbReference type="STRING" id="1077972.ARGLB_037_01040"/>
<dbReference type="EMBL" id="BAEG01000037">
    <property type="protein sequence ID" value="GAB13253.1"/>
    <property type="molecule type" value="Genomic_DNA"/>
</dbReference>
<proteinExistence type="predicted"/>
<dbReference type="SUPFAM" id="SSF56281">
    <property type="entry name" value="Metallo-hydrolase/oxidoreductase"/>
    <property type="match status" value="1"/>
</dbReference>
<evidence type="ECO:0000313" key="3">
    <source>
        <dbReference type="Proteomes" id="UP000003828"/>
    </source>
</evidence>
<dbReference type="eggNOG" id="COG0491">
    <property type="taxonomic scope" value="Bacteria"/>
</dbReference>
<dbReference type="GO" id="GO:0016787">
    <property type="term" value="F:hydrolase activity"/>
    <property type="evidence" value="ECO:0007669"/>
    <property type="project" value="UniProtKB-KW"/>
</dbReference>
<evidence type="ECO:0000259" key="1">
    <source>
        <dbReference type="Pfam" id="PF00753"/>
    </source>
</evidence>
<organism evidence="2 3">
    <name type="scientific">Arthrobacter globiformis (strain ATCC 8010 / DSM 20124 / JCM 1332 / NBRC 12137 / NCIMB 8907 / NRRL B-2979 / 168)</name>
    <dbReference type="NCBI Taxonomy" id="1077972"/>
    <lineage>
        <taxon>Bacteria</taxon>
        <taxon>Bacillati</taxon>
        <taxon>Actinomycetota</taxon>
        <taxon>Actinomycetes</taxon>
        <taxon>Micrococcales</taxon>
        <taxon>Micrococcaceae</taxon>
        <taxon>Arthrobacter</taxon>
    </lineage>
</organism>
<dbReference type="InterPro" id="IPR001279">
    <property type="entry name" value="Metallo-B-lactamas"/>
</dbReference>
<keyword evidence="2" id="KW-0378">Hydrolase</keyword>
<dbReference type="Pfam" id="PF00753">
    <property type="entry name" value="Lactamase_B"/>
    <property type="match status" value="1"/>
</dbReference>